<dbReference type="PANTHER" id="PTHR43711:SF1">
    <property type="entry name" value="HISTIDINE KINASE 1"/>
    <property type="match status" value="1"/>
</dbReference>
<dbReference type="FunFam" id="3.30.565.10:FF:000006">
    <property type="entry name" value="Sensor histidine kinase WalK"/>
    <property type="match status" value="1"/>
</dbReference>
<evidence type="ECO:0000256" key="2">
    <source>
        <dbReference type="ARBA" id="ARBA00012438"/>
    </source>
</evidence>
<accession>A0A974ZZV5</accession>
<dbReference type="InterPro" id="IPR004358">
    <property type="entry name" value="Sig_transdc_His_kin-like_C"/>
</dbReference>
<evidence type="ECO:0000256" key="3">
    <source>
        <dbReference type="ARBA" id="ARBA00022553"/>
    </source>
</evidence>
<keyword evidence="4" id="KW-0808">Transferase</keyword>
<feature type="transmembrane region" description="Helical" evidence="7">
    <location>
        <begin position="50"/>
        <end position="71"/>
    </location>
</feature>
<dbReference type="EMBL" id="CP070608">
    <property type="protein sequence ID" value="QSE96176.1"/>
    <property type="molecule type" value="Genomic_DNA"/>
</dbReference>
<protein>
    <recommendedName>
        <fullName evidence="2">histidine kinase</fullName>
        <ecNumber evidence="2">2.7.13.3</ecNumber>
    </recommendedName>
</protein>
<dbReference type="Pfam" id="PF02518">
    <property type="entry name" value="HATPase_c"/>
    <property type="match status" value="1"/>
</dbReference>
<dbReference type="InterPro" id="IPR036097">
    <property type="entry name" value="HisK_dim/P_sf"/>
</dbReference>
<dbReference type="PROSITE" id="PS50109">
    <property type="entry name" value="HIS_KIN"/>
    <property type="match status" value="1"/>
</dbReference>
<evidence type="ECO:0000256" key="1">
    <source>
        <dbReference type="ARBA" id="ARBA00000085"/>
    </source>
</evidence>
<dbReference type="InterPro" id="IPR003594">
    <property type="entry name" value="HATPase_dom"/>
</dbReference>
<dbReference type="InterPro" id="IPR036890">
    <property type="entry name" value="HATPase_C_sf"/>
</dbReference>
<keyword evidence="7" id="KW-0812">Transmembrane</keyword>
<keyword evidence="10" id="KW-1185">Reference proteome</keyword>
<proteinExistence type="predicted"/>
<dbReference type="KEGG" id="fuv:JR347_11190"/>
<dbReference type="Proteomes" id="UP000662783">
    <property type="component" value="Chromosome"/>
</dbReference>
<keyword evidence="7" id="KW-0472">Membrane</keyword>
<dbReference type="PANTHER" id="PTHR43711">
    <property type="entry name" value="TWO-COMPONENT HISTIDINE KINASE"/>
    <property type="match status" value="1"/>
</dbReference>
<dbReference type="InterPro" id="IPR005467">
    <property type="entry name" value="His_kinase_dom"/>
</dbReference>
<evidence type="ECO:0000256" key="6">
    <source>
        <dbReference type="ARBA" id="ARBA00023012"/>
    </source>
</evidence>
<dbReference type="GO" id="GO:0000155">
    <property type="term" value="F:phosphorelay sensor kinase activity"/>
    <property type="evidence" value="ECO:0007669"/>
    <property type="project" value="InterPro"/>
</dbReference>
<evidence type="ECO:0000256" key="7">
    <source>
        <dbReference type="SAM" id="Phobius"/>
    </source>
</evidence>
<keyword evidence="3" id="KW-0597">Phosphoprotein</keyword>
<evidence type="ECO:0000259" key="8">
    <source>
        <dbReference type="PROSITE" id="PS50109"/>
    </source>
</evidence>
<keyword evidence="6" id="KW-0902">Two-component regulatory system</keyword>
<feature type="domain" description="Histidine kinase" evidence="8">
    <location>
        <begin position="95"/>
        <end position="310"/>
    </location>
</feature>
<evidence type="ECO:0000313" key="10">
    <source>
        <dbReference type="Proteomes" id="UP000662783"/>
    </source>
</evidence>
<dbReference type="InterPro" id="IPR003661">
    <property type="entry name" value="HisK_dim/P_dom"/>
</dbReference>
<reference evidence="9" key="1">
    <citation type="submission" date="2021-02" db="EMBL/GenBank/DDBJ databases">
        <title>Fulvivirga sp. S481 isolated from sea water.</title>
        <authorList>
            <person name="Bae S.S."/>
            <person name="Baek K."/>
        </authorList>
    </citation>
    <scope>NUCLEOTIDE SEQUENCE</scope>
    <source>
        <strain evidence="9">S481</strain>
    </source>
</reference>
<dbReference type="CDD" id="cd00082">
    <property type="entry name" value="HisKA"/>
    <property type="match status" value="1"/>
</dbReference>
<dbReference type="Gene3D" id="3.30.565.10">
    <property type="entry name" value="Histidine kinase-like ATPase, C-terminal domain"/>
    <property type="match status" value="1"/>
</dbReference>
<sequence length="313" mass="35361">MISPKPNWLFKISKMLQSARAIAISAIVSAVLLYTLIYQLYPYANYESGFVIAIIIALIVGYPMGRLVTIYGNEIRFQNKEIRKNNEIKNQLISILGHDIKGPLNNVKKLLELANSDHITKEELQKVTSQLHSDVDSTLVLTNNLINWIKIQKIDFKPQHKYFKIKDIINETIDLYRPIAKNKSIQLVAQLPEEEEMQCDAEMCKIVLRNLVSNSIKYSHEGGKVEITVSQDSNDIIFEIKDTGIGIDNEQAEKLLKDEVVSSELGTNKEKGTGIGLHLSKKIIDQLGGEIWLESNSNGTAFYIKLPQHQAVD</sequence>
<gene>
    <name evidence="9" type="ORF">JR347_11190</name>
</gene>
<comment type="catalytic activity">
    <reaction evidence="1">
        <text>ATP + protein L-histidine = ADP + protein N-phospho-L-histidine.</text>
        <dbReference type="EC" id="2.7.13.3"/>
    </reaction>
</comment>
<dbReference type="SUPFAM" id="SSF47384">
    <property type="entry name" value="Homodimeric domain of signal transducing histidine kinase"/>
    <property type="match status" value="1"/>
</dbReference>
<feature type="transmembrane region" description="Helical" evidence="7">
    <location>
        <begin position="21"/>
        <end position="44"/>
    </location>
</feature>
<dbReference type="PRINTS" id="PR00344">
    <property type="entry name" value="BCTRLSENSOR"/>
</dbReference>
<evidence type="ECO:0000256" key="5">
    <source>
        <dbReference type="ARBA" id="ARBA00022777"/>
    </source>
</evidence>
<keyword evidence="7" id="KW-1133">Transmembrane helix</keyword>
<name>A0A974ZZV5_9BACT</name>
<organism evidence="9 10">
    <name type="scientific">Fulvivirga lutea</name>
    <dbReference type="NCBI Taxonomy" id="2810512"/>
    <lineage>
        <taxon>Bacteria</taxon>
        <taxon>Pseudomonadati</taxon>
        <taxon>Bacteroidota</taxon>
        <taxon>Cytophagia</taxon>
        <taxon>Cytophagales</taxon>
        <taxon>Fulvivirgaceae</taxon>
        <taxon>Fulvivirga</taxon>
    </lineage>
</organism>
<dbReference type="SMART" id="SM00387">
    <property type="entry name" value="HATPase_c"/>
    <property type="match status" value="1"/>
</dbReference>
<dbReference type="Gene3D" id="1.10.287.130">
    <property type="match status" value="1"/>
</dbReference>
<evidence type="ECO:0000256" key="4">
    <source>
        <dbReference type="ARBA" id="ARBA00022679"/>
    </source>
</evidence>
<dbReference type="SUPFAM" id="SSF55874">
    <property type="entry name" value="ATPase domain of HSP90 chaperone/DNA topoisomerase II/histidine kinase"/>
    <property type="match status" value="1"/>
</dbReference>
<dbReference type="RefSeq" id="WP_205720690.1">
    <property type="nucleotide sequence ID" value="NZ_CP070608.1"/>
</dbReference>
<keyword evidence="5 9" id="KW-0418">Kinase</keyword>
<dbReference type="InterPro" id="IPR050736">
    <property type="entry name" value="Sensor_HK_Regulatory"/>
</dbReference>
<evidence type="ECO:0000313" key="9">
    <source>
        <dbReference type="EMBL" id="QSE96176.1"/>
    </source>
</evidence>
<dbReference type="AlphaFoldDB" id="A0A974ZZV5"/>
<dbReference type="EC" id="2.7.13.3" evidence="2"/>
<dbReference type="SMART" id="SM00388">
    <property type="entry name" value="HisKA"/>
    <property type="match status" value="1"/>
</dbReference>